<comment type="caution">
    <text evidence="2">The sequence shown here is derived from an EMBL/GenBank/DDBJ whole genome shotgun (WGS) entry which is preliminary data.</text>
</comment>
<evidence type="ECO:0000313" key="2">
    <source>
        <dbReference type="EMBL" id="MFD2697388.1"/>
    </source>
</evidence>
<evidence type="ECO:0000313" key="3">
    <source>
        <dbReference type="Proteomes" id="UP001597357"/>
    </source>
</evidence>
<dbReference type="InterPro" id="IPR046697">
    <property type="entry name" value="DUF6567"/>
</dbReference>
<dbReference type="RefSeq" id="WP_379045144.1">
    <property type="nucleotide sequence ID" value="NZ_JBHULZ010000023.1"/>
</dbReference>
<feature type="chain" id="PRO_5047227430" evidence="1">
    <location>
        <begin position="23"/>
        <end position="118"/>
    </location>
</feature>
<dbReference type="Pfam" id="PF20205">
    <property type="entry name" value="DUF6567"/>
    <property type="match status" value="1"/>
</dbReference>
<keyword evidence="3" id="KW-1185">Reference proteome</keyword>
<accession>A0ABW5SD36</accession>
<proteinExistence type="predicted"/>
<reference evidence="3" key="1">
    <citation type="journal article" date="2019" name="Int. J. Syst. Evol. Microbiol.">
        <title>The Global Catalogue of Microorganisms (GCM) 10K type strain sequencing project: providing services to taxonomists for standard genome sequencing and annotation.</title>
        <authorList>
            <consortium name="The Broad Institute Genomics Platform"/>
            <consortium name="The Broad Institute Genome Sequencing Center for Infectious Disease"/>
            <person name="Wu L."/>
            <person name="Ma J."/>
        </authorList>
    </citation>
    <scope>NUCLEOTIDE SEQUENCE [LARGE SCALE GENOMIC DNA]</scope>
    <source>
        <strain evidence="3">KCTC 42255</strain>
    </source>
</reference>
<gene>
    <name evidence="2" type="ORF">ACFSQ0_05245</name>
</gene>
<name>A0ABW5SD36_9FLAO</name>
<dbReference type="Proteomes" id="UP001597357">
    <property type="component" value="Unassembled WGS sequence"/>
</dbReference>
<dbReference type="PROSITE" id="PS51257">
    <property type="entry name" value="PROKAR_LIPOPROTEIN"/>
    <property type="match status" value="1"/>
</dbReference>
<feature type="signal peptide" evidence="1">
    <location>
        <begin position="1"/>
        <end position="22"/>
    </location>
</feature>
<keyword evidence="1" id="KW-0732">Signal</keyword>
<organism evidence="2 3">
    <name type="scientific">Mesonia sediminis</name>
    <dbReference type="NCBI Taxonomy" id="1703946"/>
    <lineage>
        <taxon>Bacteria</taxon>
        <taxon>Pseudomonadati</taxon>
        <taxon>Bacteroidota</taxon>
        <taxon>Flavobacteriia</taxon>
        <taxon>Flavobacteriales</taxon>
        <taxon>Flavobacteriaceae</taxon>
        <taxon>Mesonia</taxon>
    </lineage>
</organism>
<sequence length="118" mass="12795">MKKIILKSMFILSTALLFSSCAAGLSGMMSDSASLSSNNFIYAKKNVQGMSQATYVLGIGGMKREAIVNEAKTKMLENNSLQNNQAIANLSVDFKYSSFLGIVNTVKCYVSADIVEFK</sequence>
<protein>
    <submittedName>
        <fullName evidence="2">DUF6567 family protein</fullName>
    </submittedName>
</protein>
<dbReference type="EMBL" id="JBHULZ010000023">
    <property type="protein sequence ID" value="MFD2697388.1"/>
    <property type="molecule type" value="Genomic_DNA"/>
</dbReference>
<evidence type="ECO:0000256" key="1">
    <source>
        <dbReference type="SAM" id="SignalP"/>
    </source>
</evidence>